<evidence type="ECO:0000313" key="2">
    <source>
        <dbReference type="EMBL" id="RKN43130.1"/>
    </source>
</evidence>
<feature type="transmembrane region" description="Helical" evidence="1">
    <location>
        <begin position="195"/>
        <end position="213"/>
    </location>
</feature>
<name>A0A3A9Z4J0_9ACTN</name>
<dbReference type="PROSITE" id="PS51257">
    <property type="entry name" value="PROKAR_LIPOPROTEIN"/>
    <property type="match status" value="1"/>
</dbReference>
<evidence type="ECO:0000313" key="3">
    <source>
        <dbReference type="Proteomes" id="UP000272474"/>
    </source>
</evidence>
<feature type="transmembrane region" description="Helical" evidence="1">
    <location>
        <begin position="62"/>
        <end position="87"/>
    </location>
</feature>
<sequence length="336" mass="35997">MIWLTWRQFRTQAAVVLGALLLLGACLAVTGPGLAHDYAARGGGAQGATDFLEQVDGTGTTLYLVGSLTVLLLPALLGMFWGAPLITRELDAGTHRLVWTHTGRTRWLAAKLGVVGLGAMAACGLTALAMTWWAAPIDRATAALEGRPGPSVFTFARLHPLMFDMRGVAPFGYAAFAFLLGVTIGLLVRRTLPAMALLLAAFTLTQVFMATSVRPHLMTPVSATAPIDASHLTFVGRGGGVEVTVDEPGAWITSQHTVKDGRPTSPPSWVVDCPAQAREGSADCYGELAAQGYLQRVDYHPADRFWAFQWRETVLHLALALALAGFCAWWLRGRAF</sequence>
<dbReference type="RefSeq" id="WP_120678443.1">
    <property type="nucleotide sequence ID" value="NZ_RBAL01000005.1"/>
</dbReference>
<evidence type="ECO:0000256" key="1">
    <source>
        <dbReference type="SAM" id="Phobius"/>
    </source>
</evidence>
<gene>
    <name evidence="2" type="ORF">D7294_11620</name>
</gene>
<keyword evidence="1" id="KW-0472">Membrane</keyword>
<feature type="transmembrane region" description="Helical" evidence="1">
    <location>
        <begin position="108"/>
        <end position="135"/>
    </location>
</feature>
<keyword evidence="1" id="KW-0812">Transmembrane</keyword>
<protein>
    <submittedName>
        <fullName evidence="2">Transporter</fullName>
    </submittedName>
</protein>
<reference evidence="2 3" key="1">
    <citation type="journal article" date="2014" name="Int. J. Syst. Evol. Microbiol.">
        <title>Streptomyces hoynatensis sp. nov., isolated from deep marine sediment.</title>
        <authorList>
            <person name="Veyisoglu A."/>
            <person name="Sahin N."/>
        </authorList>
    </citation>
    <scope>NUCLEOTIDE SEQUENCE [LARGE SCALE GENOMIC DNA]</scope>
    <source>
        <strain evidence="2 3">KCTC 29097</strain>
    </source>
</reference>
<dbReference type="Proteomes" id="UP000272474">
    <property type="component" value="Unassembled WGS sequence"/>
</dbReference>
<keyword evidence="1" id="KW-1133">Transmembrane helix</keyword>
<proteinExistence type="predicted"/>
<organism evidence="2 3">
    <name type="scientific">Streptomyces hoynatensis</name>
    <dbReference type="NCBI Taxonomy" id="1141874"/>
    <lineage>
        <taxon>Bacteria</taxon>
        <taxon>Bacillati</taxon>
        <taxon>Actinomycetota</taxon>
        <taxon>Actinomycetes</taxon>
        <taxon>Kitasatosporales</taxon>
        <taxon>Streptomycetaceae</taxon>
        <taxon>Streptomyces</taxon>
    </lineage>
</organism>
<dbReference type="OrthoDB" id="3579673at2"/>
<keyword evidence="3" id="KW-1185">Reference proteome</keyword>
<feature type="transmembrane region" description="Helical" evidence="1">
    <location>
        <begin position="168"/>
        <end position="188"/>
    </location>
</feature>
<comment type="caution">
    <text evidence="2">The sequence shown here is derived from an EMBL/GenBank/DDBJ whole genome shotgun (WGS) entry which is preliminary data.</text>
</comment>
<dbReference type="EMBL" id="RBAL01000005">
    <property type="protein sequence ID" value="RKN43130.1"/>
    <property type="molecule type" value="Genomic_DNA"/>
</dbReference>
<dbReference type="AlphaFoldDB" id="A0A3A9Z4J0"/>
<accession>A0A3A9Z4J0</accession>
<feature type="transmembrane region" description="Helical" evidence="1">
    <location>
        <begin position="313"/>
        <end position="331"/>
    </location>
</feature>